<feature type="compositionally biased region" description="Low complexity" evidence="1">
    <location>
        <begin position="149"/>
        <end position="161"/>
    </location>
</feature>
<evidence type="ECO:0000313" key="2">
    <source>
        <dbReference type="EMBL" id="GGC33091.1"/>
    </source>
</evidence>
<organism evidence="2 3">
    <name type="scientific">Asaia siamensis</name>
    <dbReference type="NCBI Taxonomy" id="110479"/>
    <lineage>
        <taxon>Bacteria</taxon>
        <taxon>Pseudomonadati</taxon>
        <taxon>Pseudomonadota</taxon>
        <taxon>Alphaproteobacteria</taxon>
        <taxon>Acetobacterales</taxon>
        <taxon>Acetobacteraceae</taxon>
        <taxon>Asaia</taxon>
    </lineage>
</organism>
<proteinExistence type="predicted"/>
<reference evidence="3" key="1">
    <citation type="journal article" date="2019" name="Int. J. Syst. Evol. Microbiol.">
        <title>The Global Catalogue of Microorganisms (GCM) 10K type strain sequencing project: providing services to taxonomists for standard genome sequencing and annotation.</title>
        <authorList>
            <consortium name="The Broad Institute Genomics Platform"/>
            <consortium name="The Broad Institute Genome Sequencing Center for Infectious Disease"/>
            <person name="Wu L."/>
            <person name="Ma J."/>
        </authorList>
    </citation>
    <scope>NUCLEOTIDE SEQUENCE [LARGE SCALE GENOMIC DNA]</scope>
    <source>
        <strain evidence="3">CCM 7132</strain>
    </source>
</reference>
<evidence type="ECO:0000313" key="3">
    <source>
        <dbReference type="Proteomes" id="UP000637769"/>
    </source>
</evidence>
<comment type="caution">
    <text evidence="2">The sequence shown here is derived from an EMBL/GenBank/DDBJ whole genome shotgun (WGS) entry which is preliminary data.</text>
</comment>
<feature type="region of interest" description="Disordered" evidence="1">
    <location>
        <begin position="149"/>
        <end position="168"/>
    </location>
</feature>
<protein>
    <submittedName>
        <fullName evidence="2">Uncharacterized protein</fullName>
    </submittedName>
</protein>
<accession>A0ABQ1M2A3</accession>
<dbReference type="InterPro" id="IPR025157">
    <property type="entry name" value="Hemagglutinin_rpt"/>
</dbReference>
<dbReference type="Pfam" id="PF13332">
    <property type="entry name" value="Fil_haemagg_2"/>
    <property type="match status" value="1"/>
</dbReference>
<evidence type="ECO:0000256" key="1">
    <source>
        <dbReference type="SAM" id="MobiDB-lite"/>
    </source>
</evidence>
<keyword evidence="3" id="KW-1185">Reference proteome</keyword>
<sequence length="316" mass="30828">MIGQAVNGALAASKQENGVLGVLGGLQTAVGEAGAYPSGAWKNDIIGVQASVGFSTSKTASSQSQTTLQGSSASAGGTLAMVARGDNAADAQNGAISVTAGQLSGKDVVLAASKDIMLQLGVEKGETEGSSSSFGISVGVRGSVGMKGTGASVSASAGGSTQHSQSDSTIHVVTTVTGMNSVTIVTPGTTTLDGALVSGGHIGVQTGNLVIKSPQDEAHYKSNATSGGASITVLIPGAGLGPADGGASMAHTSITDEYRSTGKDQSGLYAGDDGLDVEVSGNTHLTGGVISSTAEAARNHFSTGSLTAESPENISR</sequence>
<gene>
    <name evidence="2" type="ORF">GCM10007207_18170</name>
</gene>
<dbReference type="Proteomes" id="UP000637769">
    <property type="component" value="Unassembled WGS sequence"/>
</dbReference>
<name>A0ABQ1M2A3_9PROT</name>
<dbReference type="EMBL" id="BMCH01000004">
    <property type="protein sequence ID" value="GGC33091.1"/>
    <property type="molecule type" value="Genomic_DNA"/>
</dbReference>